<protein>
    <submittedName>
        <fullName evidence="1">Uncharacterized protein</fullName>
    </submittedName>
</protein>
<proteinExistence type="predicted"/>
<name>A0A7W5HA29_9BACT</name>
<comment type="caution">
    <text evidence="1">The sequence shown here is derived from an EMBL/GenBank/DDBJ whole genome shotgun (WGS) entry which is preliminary data.</text>
</comment>
<accession>A0A7W5HA29</accession>
<evidence type="ECO:0000313" key="2">
    <source>
        <dbReference type="Proteomes" id="UP000536179"/>
    </source>
</evidence>
<dbReference type="Proteomes" id="UP000536179">
    <property type="component" value="Unassembled WGS sequence"/>
</dbReference>
<organism evidence="1 2">
    <name type="scientific">Aporhodopirellula rubra</name>
    <dbReference type="NCBI Taxonomy" id="980271"/>
    <lineage>
        <taxon>Bacteria</taxon>
        <taxon>Pseudomonadati</taxon>
        <taxon>Planctomycetota</taxon>
        <taxon>Planctomycetia</taxon>
        <taxon>Pirellulales</taxon>
        <taxon>Pirellulaceae</taxon>
        <taxon>Aporhodopirellula</taxon>
    </lineage>
</organism>
<dbReference type="EMBL" id="JACHXU010000060">
    <property type="protein sequence ID" value="MBB3210730.1"/>
    <property type="molecule type" value="Genomic_DNA"/>
</dbReference>
<keyword evidence="2" id="KW-1185">Reference proteome</keyword>
<reference evidence="1 2" key="1">
    <citation type="submission" date="2020-08" db="EMBL/GenBank/DDBJ databases">
        <title>Genomic Encyclopedia of Type Strains, Phase III (KMG-III): the genomes of soil and plant-associated and newly described type strains.</title>
        <authorList>
            <person name="Whitman W."/>
        </authorList>
    </citation>
    <scope>NUCLEOTIDE SEQUENCE [LARGE SCALE GENOMIC DNA]</scope>
    <source>
        <strain evidence="1 2">CECT 8075</strain>
    </source>
</reference>
<dbReference type="AlphaFoldDB" id="A0A7W5HA29"/>
<gene>
    <name evidence="1" type="ORF">FHS27_006578</name>
</gene>
<evidence type="ECO:0000313" key="1">
    <source>
        <dbReference type="EMBL" id="MBB3210730.1"/>
    </source>
</evidence>
<sequence>MTDSRMVYGPKRLLKQPQQYLHIPIEYRGTTVADVFVASQELSGLEIAYIDADEDDDSETIGGAVMIGNGKDGYYNIDFELTPDHRRDGMLDFADEDYDLSKGRAFLVKTGYQTVQLSAQSFDEALKQLP</sequence>
<dbReference type="RefSeq" id="WP_184310233.1">
    <property type="nucleotide sequence ID" value="NZ_JACHXU010000060.1"/>
</dbReference>